<sequence length="273" mass="31348">MEELEIKLQNLKVEPKCVNVRTLSDISINFSVNQDIPNGSSIIFRFRGGRNNKNDWYYLQPYDPQMKGYVTLSLSSQVKIVPVLISGKELLIKYIVCEENGIKAGTVFHLNIFKTLVQSLVEQNKKVEVLIKLPNQKLITPDICPTINVINTKFDHVTIICPSIVSTNKEFKILIRVEDKFNNLIKNFSDNIQLYKSTKSKDRDYIASLKFKEENEGIFKKNDFKISESGTYSIEAFYNGSYFKSNPIICLDDPNEKNLFWGYIHGHSNKSDG</sequence>
<gene>
    <name evidence="1" type="ORF">S01H1_04460</name>
</gene>
<protein>
    <submittedName>
        <fullName evidence="1">Uncharacterized protein</fullName>
    </submittedName>
</protein>
<proteinExistence type="predicted"/>
<dbReference type="EMBL" id="BARS01002353">
    <property type="protein sequence ID" value="GAF84478.1"/>
    <property type="molecule type" value="Genomic_DNA"/>
</dbReference>
<reference evidence="1" key="1">
    <citation type="journal article" date="2014" name="Front. Microbiol.">
        <title>High frequency of phylogenetically diverse reductive dehalogenase-homologous genes in deep subseafloor sedimentary metagenomes.</title>
        <authorList>
            <person name="Kawai M."/>
            <person name="Futagami T."/>
            <person name="Toyoda A."/>
            <person name="Takaki Y."/>
            <person name="Nishi S."/>
            <person name="Hori S."/>
            <person name="Arai W."/>
            <person name="Tsubouchi T."/>
            <person name="Morono Y."/>
            <person name="Uchiyama I."/>
            <person name="Ito T."/>
            <person name="Fujiyama A."/>
            <person name="Inagaki F."/>
            <person name="Takami H."/>
        </authorList>
    </citation>
    <scope>NUCLEOTIDE SEQUENCE</scope>
    <source>
        <strain evidence="1">Expedition CK06-06</strain>
    </source>
</reference>
<dbReference type="AlphaFoldDB" id="X0STK0"/>
<evidence type="ECO:0000313" key="1">
    <source>
        <dbReference type="EMBL" id="GAF84478.1"/>
    </source>
</evidence>
<accession>X0STK0</accession>
<organism evidence="1">
    <name type="scientific">marine sediment metagenome</name>
    <dbReference type="NCBI Taxonomy" id="412755"/>
    <lineage>
        <taxon>unclassified sequences</taxon>
        <taxon>metagenomes</taxon>
        <taxon>ecological metagenomes</taxon>
    </lineage>
</organism>
<name>X0STK0_9ZZZZ</name>
<feature type="non-terminal residue" evidence="1">
    <location>
        <position position="273"/>
    </location>
</feature>
<comment type="caution">
    <text evidence="1">The sequence shown here is derived from an EMBL/GenBank/DDBJ whole genome shotgun (WGS) entry which is preliminary data.</text>
</comment>